<keyword evidence="3 5" id="KW-1133">Transmembrane helix</keyword>
<feature type="transmembrane region" description="Helical" evidence="5">
    <location>
        <begin position="104"/>
        <end position="128"/>
    </location>
</feature>
<organism evidence="7 8">
    <name type="scientific">Stachybotrys chlorohalonatus (strain IBT 40285)</name>
    <dbReference type="NCBI Taxonomy" id="1283841"/>
    <lineage>
        <taxon>Eukaryota</taxon>
        <taxon>Fungi</taxon>
        <taxon>Dikarya</taxon>
        <taxon>Ascomycota</taxon>
        <taxon>Pezizomycotina</taxon>
        <taxon>Sordariomycetes</taxon>
        <taxon>Hypocreomycetidae</taxon>
        <taxon>Hypocreales</taxon>
        <taxon>Stachybotryaceae</taxon>
        <taxon>Stachybotrys</taxon>
    </lineage>
</organism>
<evidence type="ECO:0000256" key="2">
    <source>
        <dbReference type="ARBA" id="ARBA00022692"/>
    </source>
</evidence>
<dbReference type="InParanoid" id="A0A084QHP8"/>
<dbReference type="AlphaFoldDB" id="A0A084QHP8"/>
<keyword evidence="8" id="KW-1185">Reference proteome</keyword>
<dbReference type="PANTHER" id="PTHR34187">
    <property type="entry name" value="FGR18P"/>
    <property type="match status" value="1"/>
</dbReference>
<sequence length="176" mass="19371">MTSATIDDEDLTVRCCVPLTSLTSPVDVGQFGAEHAGRSTFMAWPLFGPLLFDNESSDARDHCANERTFLSYLRLSVYMAVMSVAITLSFHLKHTPTEVERAMAFPLGTVFWVLSALVLLAGVANYIITVNKYSQKVAIVQTGWRTQLILGIAAVSIVGTSIMLLVITQMRRNARE</sequence>
<evidence type="ECO:0000256" key="4">
    <source>
        <dbReference type="ARBA" id="ARBA00023136"/>
    </source>
</evidence>
<evidence type="ECO:0000256" key="3">
    <source>
        <dbReference type="ARBA" id="ARBA00022989"/>
    </source>
</evidence>
<dbReference type="Pfam" id="PF02656">
    <property type="entry name" value="DUF202"/>
    <property type="match status" value="1"/>
</dbReference>
<protein>
    <recommendedName>
        <fullName evidence="6">DUF202 domain-containing protein</fullName>
    </recommendedName>
</protein>
<dbReference type="PANTHER" id="PTHR34187:SF3">
    <property type="entry name" value="DUF DOMAIN PROTEIN (AFU_ORTHOLOGUE AFUA_6G11150)"/>
    <property type="match status" value="1"/>
</dbReference>
<proteinExistence type="predicted"/>
<reference evidence="7 8" key="1">
    <citation type="journal article" date="2014" name="BMC Genomics">
        <title>Comparative genome sequencing reveals chemotype-specific gene clusters in the toxigenic black mold Stachybotrys.</title>
        <authorList>
            <person name="Semeiks J."/>
            <person name="Borek D."/>
            <person name="Otwinowski Z."/>
            <person name="Grishin N.V."/>
        </authorList>
    </citation>
    <scope>NUCLEOTIDE SEQUENCE [LARGE SCALE GENOMIC DNA]</scope>
    <source>
        <strain evidence="7 8">IBT 40285</strain>
    </source>
</reference>
<keyword evidence="2 5" id="KW-0812">Transmembrane</keyword>
<dbReference type="InterPro" id="IPR052053">
    <property type="entry name" value="IM_YidH-like"/>
</dbReference>
<keyword evidence="4 5" id="KW-0472">Membrane</keyword>
<feature type="domain" description="DUF202" evidence="6">
    <location>
        <begin position="60"/>
        <end position="131"/>
    </location>
</feature>
<accession>A0A084QHP8</accession>
<feature type="transmembrane region" description="Helical" evidence="5">
    <location>
        <begin position="75"/>
        <end position="92"/>
    </location>
</feature>
<dbReference type="Proteomes" id="UP000028524">
    <property type="component" value="Unassembled WGS sequence"/>
</dbReference>
<dbReference type="OrthoDB" id="5525680at2759"/>
<evidence type="ECO:0000313" key="7">
    <source>
        <dbReference type="EMBL" id="KFA63483.1"/>
    </source>
</evidence>
<gene>
    <name evidence="7" type="ORF">S40285_00273</name>
</gene>
<dbReference type="GO" id="GO:0012505">
    <property type="term" value="C:endomembrane system"/>
    <property type="evidence" value="ECO:0007669"/>
    <property type="project" value="UniProtKB-SubCell"/>
</dbReference>
<evidence type="ECO:0000256" key="5">
    <source>
        <dbReference type="SAM" id="Phobius"/>
    </source>
</evidence>
<dbReference type="InterPro" id="IPR003807">
    <property type="entry name" value="DUF202"/>
</dbReference>
<feature type="transmembrane region" description="Helical" evidence="5">
    <location>
        <begin position="148"/>
        <end position="167"/>
    </location>
</feature>
<evidence type="ECO:0000256" key="1">
    <source>
        <dbReference type="ARBA" id="ARBA00004127"/>
    </source>
</evidence>
<evidence type="ECO:0000313" key="8">
    <source>
        <dbReference type="Proteomes" id="UP000028524"/>
    </source>
</evidence>
<comment type="subcellular location">
    <subcellularLocation>
        <location evidence="1">Endomembrane system</location>
        <topology evidence="1">Multi-pass membrane protein</topology>
    </subcellularLocation>
</comment>
<evidence type="ECO:0000259" key="6">
    <source>
        <dbReference type="Pfam" id="PF02656"/>
    </source>
</evidence>
<dbReference type="HOGENOM" id="CLU_120561_0_0_1"/>
<dbReference type="OMA" id="HACCAPI"/>
<dbReference type="EMBL" id="KL660737">
    <property type="protein sequence ID" value="KFA63483.1"/>
    <property type="molecule type" value="Genomic_DNA"/>
</dbReference>
<name>A0A084QHP8_STAC4</name>